<evidence type="ECO:0000256" key="1">
    <source>
        <dbReference type="SAM" id="MobiDB-lite"/>
    </source>
</evidence>
<feature type="region of interest" description="Disordered" evidence="1">
    <location>
        <begin position="289"/>
        <end position="308"/>
    </location>
</feature>
<keyword evidence="3" id="KW-1185">Reference proteome</keyword>
<evidence type="ECO:0000313" key="3">
    <source>
        <dbReference type="Proteomes" id="UP000245207"/>
    </source>
</evidence>
<feature type="region of interest" description="Disordered" evidence="1">
    <location>
        <begin position="174"/>
        <end position="260"/>
    </location>
</feature>
<evidence type="ECO:0000313" key="2">
    <source>
        <dbReference type="EMBL" id="PWA41371.1"/>
    </source>
</evidence>
<dbReference type="PANTHER" id="PTHR34835">
    <property type="entry name" value="OS07G0283600 PROTEIN-RELATED"/>
    <property type="match status" value="1"/>
</dbReference>
<feature type="compositionally biased region" description="Basic residues" evidence="1">
    <location>
        <begin position="242"/>
        <end position="252"/>
    </location>
</feature>
<reference evidence="2 3" key="1">
    <citation type="journal article" date="2018" name="Mol. Plant">
        <title>The genome of Artemisia annua provides insight into the evolution of Asteraceae family and artemisinin biosynthesis.</title>
        <authorList>
            <person name="Shen Q."/>
            <person name="Zhang L."/>
            <person name="Liao Z."/>
            <person name="Wang S."/>
            <person name="Yan T."/>
            <person name="Shi P."/>
            <person name="Liu M."/>
            <person name="Fu X."/>
            <person name="Pan Q."/>
            <person name="Wang Y."/>
            <person name="Lv Z."/>
            <person name="Lu X."/>
            <person name="Zhang F."/>
            <person name="Jiang W."/>
            <person name="Ma Y."/>
            <person name="Chen M."/>
            <person name="Hao X."/>
            <person name="Li L."/>
            <person name="Tang Y."/>
            <person name="Lv G."/>
            <person name="Zhou Y."/>
            <person name="Sun X."/>
            <person name="Brodelius P.E."/>
            <person name="Rose J.K.C."/>
            <person name="Tang K."/>
        </authorList>
    </citation>
    <scope>NUCLEOTIDE SEQUENCE [LARGE SCALE GENOMIC DNA]</scope>
    <source>
        <strain evidence="3">cv. Huhao1</strain>
        <tissue evidence="2">Leaf</tissue>
    </source>
</reference>
<accession>A0A2U1KX84</accession>
<protein>
    <recommendedName>
        <fullName evidence="4">Ulp1 protease family, C-terminal catalytic domain-containing protein</fullName>
    </recommendedName>
</protein>
<comment type="caution">
    <text evidence="2">The sequence shown here is derived from an EMBL/GenBank/DDBJ whole genome shotgun (WGS) entry which is preliminary data.</text>
</comment>
<organism evidence="2 3">
    <name type="scientific">Artemisia annua</name>
    <name type="common">Sweet wormwood</name>
    <dbReference type="NCBI Taxonomy" id="35608"/>
    <lineage>
        <taxon>Eukaryota</taxon>
        <taxon>Viridiplantae</taxon>
        <taxon>Streptophyta</taxon>
        <taxon>Embryophyta</taxon>
        <taxon>Tracheophyta</taxon>
        <taxon>Spermatophyta</taxon>
        <taxon>Magnoliopsida</taxon>
        <taxon>eudicotyledons</taxon>
        <taxon>Gunneridae</taxon>
        <taxon>Pentapetalae</taxon>
        <taxon>asterids</taxon>
        <taxon>campanulids</taxon>
        <taxon>Asterales</taxon>
        <taxon>Asteraceae</taxon>
        <taxon>Asteroideae</taxon>
        <taxon>Anthemideae</taxon>
        <taxon>Artemisiinae</taxon>
        <taxon>Artemisia</taxon>
    </lineage>
</organism>
<dbReference type="EMBL" id="PKPP01013125">
    <property type="protein sequence ID" value="PWA41371.1"/>
    <property type="molecule type" value="Genomic_DNA"/>
</dbReference>
<dbReference type="AlphaFoldDB" id="A0A2U1KX84"/>
<name>A0A2U1KX84_ARTAN</name>
<dbReference type="Proteomes" id="UP000245207">
    <property type="component" value="Unassembled WGS sequence"/>
</dbReference>
<proteinExistence type="predicted"/>
<gene>
    <name evidence="2" type="ORF">CTI12_AA554350</name>
</gene>
<sequence length="852" mass="96804">MDLRAEISQSKDHWLAESDQNKLLNVDYGKILNPTPLSRFNPYDNKAKKQGNVPLPRFNPYDKKAKKTSIVLENEIVSVVQEKASVVQEMEKVPDDSRSIISAVVSDLGKRSAIIKDKVKDKGPDVLIEKEKASNITKDKDKKLKLKFKTTTKSLEKESVKALSEAPILRLEKPVQEDTQLPKRKLGLSKVDKSTKKPKLKVQKDADEKKKISKSNVVLKRKRGDSSGSDKDEDITPEDKGKKKNKGKGPLKIKKDDSPEDVIPDDVMKQFLKNTLKNSSVKEYVKEEYEENELMSKNKGKKKEKELTPDEIRHQDYLLKLPILQARTAPTALHTAIHGIKNVNVEKFLAEIGLSSFNKFSITKIPERLGRYVVENFDEKTCRLKLENEKSIEATVSKVHDLLGIPIGGVSLLSLETRPIEDKFEEVWKSQFEPKKFKRVREYTDISGIDWCEYIFHCLKNSKKPTTVQNKYTGPYTLLALLYLDSTNYKKLPVPRTCPAIKQWSSLLMAQRQDMELKEEYFGMSELYDESELPETEGFVAGGSSDSSYKESVAEGTMEPMGVGNPGAITPQNMATRASNVSPSPEKRLVKPSSYLLSPYMNKKTRVELKMTRPEFILGNSVFAMQGENLERVFETRSGELYSVRLNMETLAPGLEVDANVIDCLAAILNHENSSREVGCPLRHFFPTGCISEDEKFEEFEKEISAQFKDDVGGMALNGIELKTLFALHLKLYGYNKHVSIRKVKPRFASLKWKTKNNFIDCGVFTMLHMDNYTSEAPGKWDCGLVAESKEQSDQLRLLRFKFATKILLHKVNVHAGRMYELALEFDKLPPGEKLSIILSALRNRDARDRKF</sequence>
<evidence type="ECO:0008006" key="4">
    <source>
        <dbReference type="Google" id="ProtNLM"/>
    </source>
</evidence>